<dbReference type="InParanoid" id="A0A1B6PAI4"/>
<comment type="subcellular location">
    <subcellularLocation>
        <location evidence="1">Membrane</location>
    </subcellularLocation>
</comment>
<keyword evidence="8" id="KW-1185">Reference proteome</keyword>
<proteinExistence type="predicted"/>
<evidence type="ECO:0000313" key="8">
    <source>
        <dbReference type="Proteomes" id="UP000000768"/>
    </source>
</evidence>
<feature type="compositionally biased region" description="Low complexity" evidence="5">
    <location>
        <begin position="554"/>
        <end position="564"/>
    </location>
</feature>
<dbReference type="Proteomes" id="UP000000768">
    <property type="component" value="Chromosome 8"/>
</dbReference>
<evidence type="ECO:0000256" key="4">
    <source>
        <dbReference type="ARBA" id="ARBA00023136"/>
    </source>
</evidence>
<gene>
    <name evidence="7" type="ORF">SORBI_3008G009200</name>
</gene>
<evidence type="ECO:0000256" key="6">
    <source>
        <dbReference type="SAM" id="Phobius"/>
    </source>
</evidence>
<dbReference type="InterPro" id="IPR006461">
    <property type="entry name" value="PLAC_motif_containing"/>
</dbReference>
<feature type="transmembrane region" description="Helical" evidence="6">
    <location>
        <begin position="239"/>
        <end position="262"/>
    </location>
</feature>
<dbReference type="Pfam" id="PF11204">
    <property type="entry name" value="DUF2985"/>
    <property type="match status" value="1"/>
</dbReference>
<keyword evidence="3 6" id="KW-1133">Transmembrane helix</keyword>
<dbReference type="FunCoup" id="A0A1B6PAI4">
    <property type="interactions" value="554"/>
</dbReference>
<dbReference type="EMBL" id="CM000767">
    <property type="protein sequence ID" value="KXG22799.2"/>
    <property type="molecule type" value="Genomic_DNA"/>
</dbReference>
<dbReference type="PANTHER" id="PTHR31045:SF3">
    <property type="entry name" value="OS12G0109700 PROTEIN"/>
    <property type="match status" value="1"/>
</dbReference>
<evidence type="ECO:0000256" key="5">
    <source>
        <dbReference type="SAM" id="MobiDB-lite"/>
    </source>
</evidence>
<dbReference type="STRING" id="4558.A0A1B6PAI4"/>
<reference evidence="7 8" key="1">
    <citation type="journal article" date="2009" name="Nature">
        <title>The Sorghum bicolor genome and the diversification of grasses.</title>
        <authorList>
            <person name="Paterson A.H."/>
            <person name="Bowers J.E."/>
            <person name="Bruggmann R."/>
            <person name="Dubchak I."/>
            <person name="Grimwood J."/>
            <person name="Gundlach H."/>
            <person name="Haberer G."/>
            <person name="Hellsten U."/>
            <person name="Mitros T."/>
            <person name="Poliakov A."/>
            <person name="Schmutz J."/>
            <person name="Spannagl M."/>
            <person name="Tang H."/>
            <person name="Wang X."/>
            <person name="Wicker T."/>
            <person name="Bharti A.K."/>
            <person name="Chapman J."/>
            <person name="Feltus F.A."/>
            <person name="Gowik U."/>
            <person name="Grigoriev I.V."/>
            <person name="Lyons E."/>
            <person name="Maher C.A."/>
            <person name="Martis M."/>
            <person name="Narechania A."/>
            <person name="Otillar R.P."/>
            <person name="Penning B.W."/>
            <person name="Salamov A.A."/>
            <person name="Wang Y."/>
            <person name="Zhang L."/>
            <person name="Carpita N.C."/>
            <person name="Freeling M."/>
            <person name="Gingle A.R."/>
            <person name="Hash C.T."/>
            <person name="Keller B."/>
            <person name="Klein P."/>
            <person name="Kresovich S."/>
            <person name="McCann M.C."/>
            <person name="Ming R."/>
            <person name="Peterson D.G."/>
            <person name="Mehboob-ur-Rahman"/>
            <person name="Ware D."/>
            <person name="Westhoff P."/>
            <person name="Mayer K.F."/>
            <person name="Messing J."/>
            <person name="Rokhsar D.S."/>
        </authorList>
    </citation>
    <scope>NUCLEOTIDE SEQUENCE [LARGE SCALE GENOMIC DNA]</scope>
    <source>
        <strain evidence="8">cv. BTx623</strain>
    </source>
</reference>
<evidence type="ECO:0000313" key="7">
    <source>
        <dbReference type="EMBL" id="KXG22799.2"/>
    </source>
</evidence>
<dbReference type="Pfam" id="PF04749">
    <property type="entry name" value="PLAC8"/>
    <property type="match status" value="1"/>
</dbReference>
<protein>
    <submittedName>
        <fullName evidence="7">Uncharacterized protein</fullName>
    </submittedName>
</protein>
<keyword evidence="4 6" id="KW-0472">Membrane</keyword>
<dbReference type="Gramene" id="KXG22799">
    <property type="protein sequence ID" value="KXG22799"/>
    <property type="gene ID" value="SORBI_3008G009200"/>
</dbReference>
<evidence type="ECO:0000256" key="3">
    <source>
        <dbReference type="ARBA" id="ARBA00022989"/>
    </source>
</evidence>
<evidence type="ECO:0000256" key="2">
    <source>
        <dbReference type="ARBA" id="ARBA00022692"/>
    </source>
</evidence>
<dbReference type="InterPro" id="IPR021369">
    <property type="entry name" value="DUF2985"/>
</dbReference>
<accession>A0A1B6PAI4</accession>
<reference evidence="8" key="2">
    <citation type="journal article" date="2018" name="Plant J.">
        <title>The Sorghum bicolor reference genome: improved assembly, gene annotations, a transcriptome atlas, and signatures of genome organization.</title>
        <authorList>
            <person name="McCormick R.F."/>
            <person name="Truong S.K."/>
            <person name="Sreedasyam A."/>
            <person name="Jenkins J."/>
            <person name="Shu S."/>
            <person name="Sims D."/>
            <person name="Kennedy M."/>
            <person name="Amirebrahimi M."/>
            <person name="Weers B.D."/>
            <person name="McKinley B."/>
            <person name="Mattison A."/>
            <person name="Morishige D.T."/>
            <person name="Grimwood J."/>
            <person name="Schmutz J."/>
            <person name="Mullet J.E."/>
        </authorList>
    </citation>
    <scope>NUCLEOTIDE SEQUENCE [LARGE SCALE GENOMIC DNA]</scope>
    <source>
        <strain evidence="8">cv. BTx623</strain>
    </source>
</reference>
<feature type="transmembrane region" description="Helical" evidence="6">
    <location>
        <begin position="402"/>
        <end position="424"/>
    </location>
</feature>
<feature type="transmembrane region" description="Helical" evidence="6">
    <location>
        <begin position="373"/>
        <end position="396"/>
    </location>
</feature>
<dbReference type="GO" id="GO:0009975">
    <property type="term" value="F:cyclase activity"/>
    <property type="evidence" value="ECO:0000318"/>
    <property type="project" value="GO_Central"/>
</dbReference>
<evidence type="ECO:0000256" key="1">
    <source>
        <dbReference type="ARBA" id="ARBA00004370"/>
    </source>
</evidence>
<organism evidence="7 8">
    <name type="scientific">Sorghum bicolor</name>
    <name type="common">Sorghum</name>
    <name type="synonym">Sorghum vulgare</name>
    <dbReference type="NCBI Taxonomy" id="4558"/>
    <lineage>
        <taxon>Eukaryota</taxon>
        <taxon>Viridiplantae</taxon>
        <taxon>Streptophyta</taxon>
        <taxon>Embryophyta</taxon>
        <taxon>Tracheophyta</taxon>
        <taxon>Spermatophyta</taxon>
        <taxon>Magnoliopsida</taxon>
        <taxon>Liliopsida</taxon>
        <taxon>Poales</taxon>
        <taxon>Poaceae</taxon>
        <taxon>PACMAD clade</taxon>
        <taxon>Panicoideae</taxon>
        <taxon>Andropogonodae</taxon>
        <taxon>Andropogoneae</taxon>
        <taxon>Sorghinae</taxon>
        <taxon>Sorghum</taxon>
    </lineage>
</organism>
<feature type="transmembrane region" description="Helical" evidence="6">
    <location>
        <begin position="274"/>
        <end position="292"/>
    </location>
</feature>
<feature type="region of interest" description="Disordered" evidence="5">
    <location>
        <begin position="1"/>
        <end position="29"/>
    </location>
</feature>
<sequence length="623" mass="67263">MQRSGSGLPGRPRPHELTVPSQQKAKKKYATIPCQPTFLVRTYHLRRRAMAVAGNNDDAPAPTTSATPQLTEHLLADDKPQQGTHCLGEGELPYFWRRQKPSDDGDDTPSGGGGGGRGRVDWASVRGTCKEWITNPLNIALVLWLLCVGVSGGMFVLLLLGLLDGAFPAAADRNRWIEINNQVLNALFTLMSLYQHPALCHHLFLLCRWRPADAAELRADYCKDGAAAAPRPGDRAHMAVVVVLLHATVVSQYVLCGLYWGYTRTTRPELAEDSFFVVGIVAPVAAAVYTVCSPLGKGDRCNELSETTAAAAKSTQLTTTTPIGHVVIEPEWAGGMFDCSNGGEAAAATGCLSLSCTFCVFGWNMERLGLGNACVHAVTFALLCFAPIWVLGVSALHIHNLVIGDAVGVAGVLLCACGLLYGGYWRIQMRTRFGLPGSTACCGSMSLTDYARWLFCWPCALAQEVRTASMYHVDGEVFYSKVVVDDDDHHADSGQSLLAVSMRRDVFSATDMVAVSSASDHLVVVHDETTMAPPVQVVVVQVEDEGSVVRHGETSGSSVSSAAASDEDDGSLLEAKSYREMLEDADRSMSSDESWRGEKVKRLINMVTVVSLLIFLYTRGFLL</sequence>
<keyword evidence="2 6" id="KW-0812">Transmembrane</keyword>
<dbReference type="PANTHER" id="PTHR31045">
    <property type="entry name" value="PLAC8 FAMILY PROTEIN-RELATED"/>
    <property type="match status" value="1"/>
</dbReference>
<feature type="region of interest" description="Disordered" evidence="5">
    <location>
        <begin position="97"/>
        <end position="119"/>
    </location>
</feature>
<name>A0A1B6PAI4_SORBI</name>
<dbReference type="GO" id="GO:0051762">
    <property type="term" value="P:sesquiterpene biosynthetic process"/>
    <property type="evidence" value="ECO:0000318"/>
    <property type="project" value="GO_Central"/>
</dbReference>
<dbReference type="NCBIfam" id="TIGR01571">
    <property type="entry name" value="A_thal_Cys_rich"/>
    <property type="match status" value="1"/>
</dbReference>
<dbReference type="GO" id="GO:0016020">
    <property type="term" value="C:membrane"/>
    <property type="evidence" value="ECO:0007669"/>
    <property type="project" value="UniProtKB-SubCell"/>
</dbReference>
<feature type="region of interest" description="Disordered" evidence="5">
    <location>
        <begin position="548"/>
        <end position="570"/>
    </location>
</feature>
<feature type="transmembrane region" description="Helical" evidence="6">
    <location>
        <begin position="603"/>
        <end position="622"/>
    </location>
</feature>
<dbReference type="OMA" id="ACQYVLC"/>
<feature type="transmembrane region" description="Helical" evidence="6">
    <location>
        <begin position="139"/>
        <end position="163"/>
    </location>
</feature>
<dbReference type="AlphaFoldDB" id="A0A1B6PAI4"/>